<gene>
    <name evidence="2" type="ORF">BDV95DRAFT_594288</name>
</gene>
<proteinExistence type="predicted"/>
<evidence type="ECO:0000256" key="1">
    <source>
        <dbReference type="SAM" id="Phobius"/>
    </source>
</evidence>
<keyword evidence="1" id="KW-1133">Transmembrane helix</keyword>
<name>A0A7C8I8I9_9PLEO</name>
<dbReference type="AlphaFoldDB" id="A0A7C8I8I9"/>
<keyword evidence="1" id="KW-0472">Membrane</keyword>
<accession>A0A7C8I8I9</accession>
<feature type="transmembrane region" description="Helical" evidence="1">
    <location>
        <begin position="164"/>
        <end position="183"/>
    </location>
</feature>
<sequence>MALTSSWFLDRERDIVLTSLGFDTVDHLSSHYSTPATKSVPSSNPIYPLDSCRASRRGGWKPKDTYTCVRGSRTPKHIHVFWYGLSGTCAGKGAHDIDYRPLFISSFRWLAGCSFRHVFQPKHPASEVRFQSRPITRHMNHLLATFNVPKSVTMLHTTSTLPILVFYQAFYAVYNCAFFIFLVSPRELGTNMASSLRRFLSSPQI</sequence>
<reference evidence="2 3" key="1">
    <citation type="submission" date="2020-01" db="EMBL/GenBank/DDBJ databases">
        <authorList>
            <consortium name="DOE Joint Genome Institute"/>
            <person name="Haridas S."/>
            <person name="Albert R."/>
            <person name="Binder M."/>
            <person name="Bloem J."/>
            <person name="Labutti K."/>
            <person name="Salamov A."/>
            <person name="Andreopoulos B."/>
            <person name="Baker S.E."/>
            <person name="Barry K."/>
            <person name="Bills G."/>
            <person name="Bluhm B.H."/>
            <person name="Cannon C."/>
            <person name="Castanera R."/>
            <person name="Culley D.E."/>
            <person name="Daum C."/>
            <person name="Ezra D."/>
            <person name="Gonzalez J.B."/>
            <person name="Henrissat B."/>
            <person name="Kuo A."/>
            <person name="Liang C."/>
            <person name="Lipzen A."/>
            <person name="Lutzoni F."/>
            <person name="Magnuson J."/>
            <person name="Mondo S."/>
            <person name="Nolan M."/>
            <person name="Ohm R."/>
            <person name="Pangilinan J."/>
            <person name="Park H.-J.H."/>
            <person name="Ramirez L."/>
            <person name="Alfaro M."/>
            <person name="Sun H."/>
            <person name="Tritt A."/>
            <person name="Yoshinaga Y."/>
            <person name="Zwiers L.-H.L."/>
            <person name="Turgeon B.G."/>
            <person name="Goodwin S.B."/>
            <person name="Spatafora J.W."/>
            <person name="Crous P.W."/>
            <person name="Grigoriev I.V."/>
        </authorList>
    </citation>
    <scope>NUCLEOTIDE SEQUENCE [LARGE SCALE GENOMIC DNA]</scope>
    <source>
        <strain evidence="2 3">CBS 611.86</strain>
    </source>
</reference>
<keyword evidence="1" id="KW-0812">Transmembrane</keyword>
<evidence type="ECO:0000313" key="3">
    <source>
        <dbReference type="Proteomes" id="UP000481861"/>
    </source>
</evidence>
<organism evidence="2 3">
    <name type="scientific">Massariosphaeria phaeospora</name>
    <dbReference type="NCBI Taxonomy" id="100035"/>
    <lineage>
        <taxon>Eukaryota</taxon>
        <taxon>Fungi</taxon>
        <taxon>Dikarya</taxon>
        <taxon>Ascomycota</taxon>
        <taxon>Pezizomycotina</taxon>
        <taxon>Dothideomycetes</taxon>
        <taxon>Pleosporomycetidae</taxon>
        <taxon>Pleosporales</taxon>
        <taxon>Pleosporales incertae sedis</taxon>
        <taxon>Massariosphaeria</taxon>
    </lineage>
</organism>
<dbReference type="EMBL" id="JAADJZ010000010">
    <property type="protein sequence ID" value="KAF2872006.1"/>
    <property type="molecule type" value="Genomic_DNA"/>
</dbReference>
<evidence type="ECO:0000313" key="2">
    <source>
        <dbReference type="EMBL" id="KAF2872006.1"/>
    </source>
</evidence>
<keyword evidence="3" id="KW-1185">Reference proteome</keyword>
<comment type="caution">
    <text evidence="2">The sequence shown here is derived from an EMBL/GenBank/DDBJ whole genome shotgun (WGS) entry which is preliminary data.</text>
</comment>
<dbReference type="Proteomes" id="UP000481861">
    <property type="component" value="Unassembled WGS sequence"/>
</dbReference>
<protein>
    <submittedName>
        <fullName evidence="2">Uncharacterized protein</fullName>
    </submittedName>
</protein>